<dbReference type="SUPFAM" id="SSF51055">
    <property type="entry name" value="Carbohydrate binding domain"/>
    <property type="match status" value="2"/>
</dbReference>
<dbReference type="InterPro" id="IPR015943">
    <property type="entry name" value="WD40/YVTN_repeat-like_dom_sf"/>
</dbReference>
<feature type="chain" id="PRO_5047164612" evidence="8">
    <location>
        <begin position="29"/>
        <end position="879"/>
    </location>
</feature>
<protein>
    <submittedName>
        <fullName evidence="10">Cellulose binding domain-containing protein</fullName>
    </submittedName>
</protein>
<evidence type="ECO:0000256" key="4">
    <source>
        <dbReference type="ARBA" id="ARBA00023295"/>
    </source>
</evidence>
<keyword evidence="3" id="KW-0119">Carbohydrate metabolism</keyword>
<dbReference type="Pfam" id="PF02839">
    <property type="entry name" value="CBM_5_12"/>
    <property type="match status" value="1"/>
</dbReference>
<dbReference type="Proteomes" id="UP001501407">
    <property type="component" value="Unassembled WGS sequence"/>
</dbReference>
<evidence type="ECO:0000256" key="6">
    <source>
        <dbReference type="ARBA" id="ARBA00037986"/>
    </source>
</evidence>
<keyword evidence="4" id="KW-0326">Glycosidase</keyword>
<dbReference type="PANTHER" id="PTHR43739:SF2">
    <property type="entry name" value="OLIGOXYLOGLUCAN-REDUCING END-SPECIFIC XYLOGLUCANASE-RELATED"/>
    <property type="match status" value="1"/>
</dbReference>
<evidence type="ECO:0000256" key="8">
    <source>
        <dbReference type="SAM" id="SignalP"/>
    </source>
</evidence>
<dbReference type="CDD" id="cd12215">
    <property type="entry name" value="ChiC_BD"/>
    <property type="match status" value="2"/>
</dbReference>
<dbReference type="InterPro" id="IPR036573">
    <property type="entry name" value="CBM_sf_5/12"/>
</dbReference>
<keyword evidence="5" id="KW-0624">Polysaccharide degradation</keyword>
<evidence type="ECO:0000256" key="3">
    <source>
        <dbReference type="ARBA" id="ARBA00023277"/>
    </source>
</evidence>
<dbReference type="Gene3D" id="2.10.10.20">
    <property type="entry name" value="Carbohydrate-binding module superfamily 5/12"/>
    <property type="match status" value="2"/>
</dbReference>
<feature type="region of interest" description="Disordered" evidence="7">
    <location>
        <begin position="860"/>
        <end position="879"/>
    </location>
</feature>
<comment type="similarity">
    <text evidence="6">Belongs to the glycosyl hydrolase 74 family.</text>
</comment>
<accession>A0ABP9M3K9</accession>
<dbReference type="InterPro" id="IPR052025">
    <property type="entry name" value="Xyloglucanase_GH74"/>
</dbReference>
<evidence type="ECO:0000256" key="1">
    <source>
        <dbReference type="ARBA" id="ARBA00022729"/>
    </source>
</evidence>
<dbReference type="EMBL" id="BAABKZ010000001">
    <property type="protein sequence ID" value="GAA5088653.1"/>
    <property type="molecule type" value="Genomic_DNA"/>
</dbReference>
<feature type="domain" description="Chitin-binding type-3" evidence="9">
    <location>
        <begin position="834"/>
        <end position="878"/>
    </location>
</feature>
<dbReference type="SUPFAM" id="SSF110296">
    <property type="entry name" value="Oligoxyloglucan reducing end-specific cellobiohydrolase"/>
    <property type="match status" value="2"/>
</dbReference>
<evidence type="ECO:0000259" key="9">
    <source>
        <dbReference type="SMART" id="SM00495"/>
    </source>
</evidence>
<keyword evidence="1 8" id="KW-0732">Signal</keyword>
<comment type="caution">
    <text evidence="10">The sequence shown here is derived from an EMBL/GenBank/DDBJ whole genome shotgun (WGS) entry which is preliminary data.</text>
</comment>
<dbReference type="CDD" id="cd15482">
    <property type="entry name" value="Sialidase_non-viral"/>
    <property type="match status" value="1"/>
</dbReference>
<feature type="signal peptide" evidence="8">
    <location>
        <begin position="1"/>
        <end position="28"/>
    </location>
</feature>
<evidence type="ECO:0000313" key="10">
    <source>
        <dbReference type="EMBL" id="GAA5088653.1"/>
    </source>
</evidence>
<keyword evidence="2" id="KW-0378">Hydrolase</keyword>
<dbReference type="Gene3D" id="2.130.10.10">
    <property type="entry name" value="YVTN repeat-like/Quinoprotein amine dehydrogenase"/>
    <property type="match status" value="2"/>
</dbReference>
<name>A0ABP9M3K9_9MICO</name>
<keyword evidence="11" id="KW-1185">Reference proteome</keyword>
<evidence type="ECO:0000256" key="5">
    <source>
        <dbReference type="ARBA" id="ARBA00023326"/>
    </source>
</evidence>
<gene>
    <name evidence="10" type="ORF">GCM10025760_11410</name>
</gene>
<proteinExistence type="inferred from homology"/>
<dbReference type="SMART" id="SM00495">
    <property type="entry name" value="ChtBD3"/>
    <property type="match status" value="2"/>
</dbReference>
<feature type="domain" description="Chitin-binding type-3" evidence="9">
    <location>
        <begin position="783"/>
        <end position="827"/>
    </location>
</feature>
<reference evidence="11" key="1">
    <citation type="journal article" date="2019" name="Int. J. Syst. Evol. Microbiol.">
        <title>The Global Catalogue of Microorganisms (GCM) 10K type strain sequencing project: providing services to taxonomists for standard genome sequencing and annotation.</title>
        <authorList>
            <consortium name="The Broad Institute Genomics Platform"/>
            <consortium name="The Broad Institute Genome Sequencing Center for Infectious Disease"/>
            <person name="Wu L."/>
            <person name="Ma J."/>
        </authorList>
    </citation>
    <scope>NUCLEOTIDE SEQUENCE [LARGE SCALE GENOMIC DNA]</scope>
    <source>
        <strain evidence="11">JCM 18959</strain>
    </source>
</reference>
<sequence length="879" mass="92435">MRFRRSAVGLVVATGVVVPLAVAAPATAAPDRAATQASASVPAYEWSNAAISGGGYVPGIVYNQTEPGLVYARTDIGGAYRLDRATDEWVPLLDHVGWDDWNRLGVLSLATDPVDTSRVYVATGMYTNEWDPENGAILRSGDRGATWDASPLPFKVGGNMPGRGIGERLQVDPSDNDVLYYGAESGQGLWRSTDAGVTFSRVDSFPNVGDFVPDAGSGNSYLMQNLGVLWTAFDTTATSAGEPTRTIFTAVADTDDILYRSDDAGATWGPVAGAPKGFLPHHGVIDEAGRFLYLTTSSTSGPYDGSDGEVWRYGLDDGSWTNITPAYRPVGVDFGFGGLTVDKSDPDTIMVASQIQWWPDILIFRSTDRGATWSPIWEYAYPPEGGTTFLSRYEQSVDGVPWLTFGKDAAPPVPWSEPAPKLGWMVSALEIDPFDSDELMYGTGATIYRSDDLTAWDQPGGKIHLTPEAFGIEETAIQDLVAPAGEVDLVSAMLDLGGFVHDDLGTVPQSFRAPYFGGGTSVDAAGLVPDVIVRAGTDGGGARVVAASTDSGASWTTSPAADGATGSGTVTVNADGSGIVWAPDGAAVRHSSDGGVTFTDVTGLPAGARVESDRVDASRVYAFAGGVFFRSEDAGAHFAAVSSGTLPAENLVRFASTPGALGDLWLAGGSDEGGVYGLWHSTDGGSTWTAVEGFDEADAVGFGKAAPGAPGPAVYTAASRDGVRGVYRSIDGGATWARINDDEHEWGWIGADIEGDPDVFGRVYLATNGRGIVVGDDTSAASTHEWSSSAVYDKGDVVSSRGAVWVASWWTQGQRPGAKKNGPWQEIAATPTGVAVWTASRIFDTGDVVSSGGSLWRAKWWSRGDEPGSSKHDPWDRIR</sequence>
<dbReference type="RefSeq" id="WP_194412959.1">
    <property type="nucleotide sequence ID" value="NZ_BAABKZ010000001.1"/>
</dbReference>
<evidence type="ECO:0000256" key="7">
    <source>
        <dbReference type="SAM" id="MobiDB-lite"/>
    </source>
</evidence>
<dbReference type="InterPro" id="IPR003610">
    <property type="entry name" value="CBM5/12"/>
</dbReference>
<feature type="compositionally biased region" description="Basic and acidic residues" evidence="7">
    <location>
        <begin position="862"/>
        <end position="879"/>
    </location>
</feature>
<organism evidence="10 11">
    <name type="scientific">Microbacterium yannicii</name>
    <dbReference type="NCBI Taxonomy" id="671622"/>
    <lineage>
        <taxon>Bacteria</taxon>
        <taxon>Bacillati</taxon>
        <taxon>Actinomycetota</taxon>
        <taxon>Actinomycetes</taxon>
        <taxon>Micrococcales</taxon>
        <taxon>Microbacteriaceae</taxon>
        <taxon>Microbacterium</taxon>
    </lineage>
</organism>
<evidence type="ECO:0000256" key="2">
    <source>
        <dbReference type="ARBA" id="ARBA00022801"/>
    </source>
</evidence>
<evidence type="ECO:0000313" key="11">
    <source>
        <dbReference type="Proteomes" id="UP001501407"/>
    </source>
</evidence>
<dbReference type="PANTHER" id="PTHR43739">
    <property type="entry name" value="XYLOGLUCANASE (EUROFUNG)"/>
    <property type="match status" value="1"/>
</dbReference>